<keyword evidence="3" id="KW-0808">Transferase</keyword>
<sequence>MKKTFAFMVLAYNHENYIIEHLESIKYLVITYGSEIDVDLIINDDYSKDKTCDLINKWIEFNSKLFREIKTKFNSKNIGTCASVNNMLSLVNAERFKLTAGDDVYSYENIFILTEHKHDFAIMTGQTLHLYGETLKVDRMTTLLSTASQIVYQDSSLFHRFKHISSCNAPNSIYASECILHPHVRKFLTCFDVVEDWPIQIAIARFFPNRQLNLIDNVLVYYRRTSGSTYLVENNRFVNDKIKIYDSLICCEKNIIEVFRLKLRRLSFKIKPKIFGRLINLDLYIFLALCILNFYKIIKKEKSIKYKLEKHQQHYDEIKEYAIIFKNTLHETNRPLKNFPHLP</sequence>
<accession>A0A060NK31</accession>
<evidence type="ECO:0000256" key="1">
    <source>
        <dbReference type="SAM" id="Phobius"/>
    </source>
</evidence>
<dbReference type="CDD" id="cd00761">
    <property type="entry name" value="Glyco_tranf_GTA_type"/>
    <property type="match status" value="1"/>
</dbReference>
<feature type="transmembrane region" description="Helical" evidence="1">
    <location>
        <begin position="274"/>
        <end position="295"/>
    </location>
</feature>
<dbReference type="SUPFAM" id="SSF53448">
    <property type="entry name" value="Nucleotide-diphospho-sugar transferases"/>
    <property type="match status" value="1"/>
</dbReference>
<keyword evidence="1" id="KW-0812">Transmembrane</keyword>
<dbReference type="InterPro" id="IPR029044">
    <property type="entry name" value="Nucleotide-diphossugar_trans"/>
</dbReference>
<keyword evidence="1" id="KW-1133">Transmembrane helix</keyword>
<gene>
    <name evidence="3" type="ORF">SMCB_0533</name>
</gene>
<dbReference type="KEGG" id="cbab:SMCB_0533"/>
<dbReference type="EMBL" id="AP014569">
    <property type="protein sequence ID" value="BAO82761.1"/>
    <property type="molecule type" value="Genomic_DNA"/>
</dbReference>
<dbReference type="Gene3D" id="3.90.550.10">
    <property type="entry name" value="Spore Coat Polysaccharide Biosynthesis Protein SpsA, Chain A"/>
    <property type="match status" value="1"/>
</dbReference>
<proteinExistence type="predicted"/>
<dbReference type="OrthoDB" id="9149866at2"/>
<dbReference type="AlphaFoldDB" id="A0A060NK31"/>
<reference evidence="3 4" key="1">
    <citation type="journal article" date="2014" name="Nat. Commun.">
        <title>Physiological and genomic features of highly alkaliphilic hydrogen-utilizing Betaproteobacteria from a continental serpentinizing site.</title>
        <authorList>
            <person name="Suzuki S."/>
            <person name="Kuenen J.G."/>
            <person name="Schipper K."/>
            <person name="van der Velde S."/>
            <person name="Ishii S."/>
            <person name="Wu A."/>
            <person name="Sorokin D.Y."/>
            <person name="Tenney A."/>
            <person name="Meng X.Y."/>
            <person name="Morrill P.L."/>
            <person name="Kamagata Y."/>
            <person name="Muyzer G."/>
            <person name="Nealson K.H."/>
        </authorList>
    </citation>
    <scope>NUCLEOTIDE SEQUENCE [LARGE SCALE GENOMIC DNA]</scope>
    <source>
        <strain evidence="3 4">B1</strain>
    </source>
</reference>
<dbReference type="Proteomes" id="UP000066014">
    <property type="component" value="Chromosome"/>
</dbReference>
<dbReference type="InterPro" id="IPR001173">
    <property type="entry name" value="Glyco_trans_2-like"/>
</dbReference>
<dbReference type="Pfam" id="PF00535">
    <property type="entry name" value="Glycos_transf_2"/>
    <property type="match status" value="1"/>
</dbReference>
<feature type="domain" description="Glycosyltransferase 2-like" evidence="2">
    <location>
        <begin position="9"/>
        <end position="120"/>
    </location>
</feature>
<keyword evidence="4" id="KW-1185">Reference proteome</keyword>
<protein>
    <submittedName>
        <fullName evidence="3">Glycosyltransferase involved in cell wall biogenesis</fullName>
    </submittedName>
</protein>
<organism evidence="3 4">
    <name type="scientific">Serpentinimonas maccroryi</name>
    <dbReference type="NCBI Taxonomy" id="1458426"/>
    <lineage>
        <taxon>Bacteria</taxon>
        <taxon>Pseudomonadati</taxon>
        <taxon>Pseudomonadota</taxon>
        <taxon>Betaproteobacteria</taxon>
        <taxon>Burkholderiales</taxon>
        <taxon>Comamonadaceae</taxon>
        <taxon>Serpentinimonas</taxon>
    </lineage>
</organism>
<dbReference type="RefSeq" id="WP_144400242.1">
    <property type="nucleotide sequence ID" value="NZ_AP014569.1"/>
</dbReference>
<name>A0A060NK31_9BURK</name>
<dbReference type="HOGENOM" id="CLU_808241_0_0_4"/>
<evidence type="ECO:0000259" key="2">
    <source>
        <dbReference type="Pfam" id="PF00535"/>
    </source>
</evidence>
<keyword evidence="1" id="KW-0472">Membrane</keyword>
<evidence type="ECO:0000313" key="3">
    <source>
        <dbReference type="EMBL" id="BAO82761.1"/>
    </source>
</evidence>
<dbReference type="STRING" id="1458426.SMCB_0533"/>
<evidence type="ECO:0000313" key="4">
    <source>
        <dbReference type="Proteomes" id="UP000066014"/>
    </source>
</evidence>
<dbReference type="GO" id="GO:0016740">
    <property type="term" value="F:transferase activity"/>
    <property type="evidence" value="ECO:0007669"/>
    <property type="project" value="UniProtKB-KW"/>
</dbReference>